<evidence type="ECO:0000313" key="10">
    <source>
        <dbReference type="Proteomes" id="UP000789595"/>
    </source>
</evidence>
<accession>A0A8J2WGG8</accession>
<keyword evidence="5" id="KW-0735">Signal-anchor</keyword>
<protein>
    <recommendedName>
        <fullName evidence="8">Fringe-like glycosyltransferase domain-containing protein</fullName>
    </recommendedName>
</protein>
<evidence type="ECO:0000256" key="2">
    <source>
        <dbReference type="ARBA" id="ARBA00022676"/>
    </source>
</evidence>
<evidence type="ECO:0000313" key="9">
    <source>
        <dbReference type="EMBL" id="CAH0367455.1"/>
    </source>
</evidence>
<gene>
    <name evidence="9" type="ORF">PECAL_2P04770</name>
</gene>
<dbReference type="Pfam" id="PF02434">
    <property type="entry name" value="Fringe"/>
    <property type="match status" value="1"/>
</dbReference>
<keyword evidence="2" id="KW-0328">Glycosyltransferase</keyword>
<organism evidence="9 10">
    <name type="scientific">Pelagomonas calceolata</name>
    <dbReference type="NCBI Taxonomy" id="35677"/>
    <lineage>
        <taxon>Eukaryota</taxon>
        <taxon>Sar</taxon>
        <taxon>Stramenopiles</taxon>
        <taxon>Ochrophyta</taxon>
        <taxon>Pelagophyceae</taxon>
        <taxon>Pelagomonadales</taxon>
        <taxon>Pelagomonadaceae</taxon>
        <taxon>Pelagomonas</taxon>
    </lineage>
</organism>
<dbReference type="InterPro" id="IPR003378">
    <property type="entry name" value="Fringe-like_glycosylTrfase"/>
</dbReference>
<keyword evidence="6" id="KW-1133">Transmembrane helix</keyword>
<feature type="domain" description="Fringe-like glycosyltransferase" evidence="8">
    <location>
        <begin position="154"/>
        <end position="277"/>
    </location>
</feature>
<evidence type="ECO:0000256" key="6">
    <source>
        <dbReference type="ARBA" id="ARBA00022989"/>
    </source>
</evidence>
<keyword evidence="4" id="KW-0812">Transmembrane</keyword>
<reference evidence="9" key="1">
    <citation type="submission" date="2021-11" db="EMBL/GenBank/DDBJ databases">
        <authorList>
            <consortium name="Genoscope - CEA"/>
            <person name="William W."/>
        </authorList>
    </citation>
    <scope>NUCLEOTIDE SEQUENCE</scope>
</reference>
<dbReference type="GO" id="GO:0016757">
    <property type="term" value="F:glycosyltransferase activity"/>
    <property type="evidence" value="ECO:0007669"/>
    <property type="project" value="UniProtKB-KW"/>
</dbReference>
<comment type="subcellular location">
    <subcellularLocation>
        <location evidence="1">Membrane</location>
        <topology evidence="1">Single-pass type II membrane protein</topology>
    </subcellularLocation>
</comment>
<keyword evidence="10" id="KW-1185">Reference proteome</keyword>
<evidence type="ECO:0000256" key="5">
    <source>
        <dbReference type="ARBA" id="ARBA00022968"/>
    </source>
</evidence>
<dbReference type="EMBL" id="CAKKNE010000002">
    <property type="protein sequence ID" value="CAH0367455.1"/>
    <property type="molecule type" value="Genomic_DNA"/>
</dbReference>
<dbReference type="AlphaFoldDB" id="A0A8J2WGG8"/>
<evidence type="ECO:0000259" key="8">
    <source>
        <dbReference type="Pfam" id="PF02434"/>
    </source>
</evidence>
<keyword evidence="3" id="KW-0808">Transferase</keyword>
<sequence>MRTALLTLVAVKTQAQPRWRQRNRTNHTVHIQRVTLTVNGLDAADIAIHVLATAHHQPFRVPHHRAGTYDWFVDRLYGSAATWGAQFPELTYVFGGNGKLERDAAERGHETPEGFLSCHVVERGRDWTRSVCGTFAILRFANCTNDYYGSKGPCCRNQESMRWVLNYRPHIKWYLFQDDDMYIRGPALVALLSRYDPDRAMSISGHNNLRGFAPGMWPVYREKGCLSNSQCTFMFPWMQPAAFSRAALRHLAPAIRQSGLTAECTAFGVTHDVGLGILNWMASLPTVVLQKQITGTTAGKEDSVAVHSVKRYKGDVTVGGLKGPSGPDGVLRSHVGLHNHYNDFEASVRAGYAAAEVKAANISGFRSATAVDDASKRLPRGWRVYTPDDCASFNSNLSHSTCATNARRGGLDLARPAPGRRLSMSDAGPVFVAL</sequence>
<dbReference type="Proteomes" id="UP000789595">
    <property type="component" value="Unassembled WGS sequence"/>
</dbReference>
<evidence type="ECO:0000256" key="1">
    <source>
        <dbReference type="ARBA" id="ARBA00004606"/>
    </source>
</evidence>
<evidence type="ECO:0000256" key="4">
    <source>
        <dbReference type="ARBA" id="ARBA00022692"/>
    </source>
</evidence>
<evidence type="ECO:0000256" key="7">
    <source>
        <dbReference type="ARBA" id="ARBA00023136"/>
    </source>
</evidence>
<name>A0A8J2WGG8_9STRA</name>
<proteinExistence type="predicted"/>
<dbReference type="GO" id="GO:0016020">
    <property type="term" value="C:membrane"/>
    <property type="evidence" value="ECO:0007669"/>
    <property type="project" value="UniProtKB-SubCell"/>
</dbReference>
<evidence type="ECO:0000256" key="3">
    <source>
        <dbReference type="ARBA" id="ARBA00022679"/>
    </source>
</evidence>
<keyword evidence="7" id="KW-0472">Membrane</keyword>
<dbReference type="Gene3D" id="3.90.550.50">
    <property type="match status" value="1"/>
</dbReference>
<comment type="caution">
    <text evidence="9">The sequence shown here is derived from an EMBL/GenBank/DDBJ whole genome shotgun (WGS) entry which is preliminary data.</text>
</comment>